<dbReference type="PROSITE" id="PS00893">
    <property type="entry name" value="NUDIX_BOX"/>
    <property type="match status" value="1"/>
</dbReference>
<protein>
    <recommendedName>
        <fullName evidence="13">8-oxo-dGTP diphosphatase</fullName>
        <ecNumber evidence="12">3.6.1.55</ecNumber>
    </recommendedName>
    <alternativeName>
        <fullName evidence="16">7,8-dihydro-8-oxoguanine-triphosphatase</fullName>
    </alternativeName>
    <alternativeName>
        <fullName evidence="15">Mutator protein MutT</fullName>
    </alternativeName>
    <alternativeName>
        <fullName evidence="14">dGTP pyrophosphohydrolase</fullName>
    </alternativeName>
</protein>
<evidence type="ECO:0000256" key="16">
    <source>
        <dbReference type="ARBA" id="ARBA00042798"/>
    </source>
</evidence>
<dbReference type="Pfam" id="PF14815">
    <property type="entry name" value="NUDIX_4"/>
    <property type="match status" value="1"/>
</dbReference>
<accession>A0ABV1RGV0</accession>
<evidence type="ECO:0000256" key="8">
    <source>
        <dbReference type="ARBA" id="ARBA00022842"/>
    </source>
</evidence>
<dbReference type="InterPro" id="IPR020476">
    <property type="entry name" value="Nudix_hydrolase"/>
</dbReference>
<dbReference type="CDD" id="cd03425">
    <property type="entry name" value="NUDIX_MutT_NudA_like"/>
    <property type="match status" value="1"/>
</dbReference>
<evidence type="ECO:0000259" key="17">
    <source>
        <dbReference type="PROSITE" id="PS51462"/>
    </source>
</evidence>
<keyword evidence="7 18" id="KW-0378">Hydrolase</keyword>
<evidence type="ECO:0000256" key="13">
    <source>
        <dbReference type="ARBA" id="ARBA00040794"/>
    </source>
</evidence>
<dbReference type="PROSITE" id="PS51462">
    <property type="entry name" value="NUDIX"/>
    <property type="match status" value="1"/>
</dbReference>
<comment type="catalytic activity">
    <reaction evidence="10">
        <text>8-oxo-dGTP + H2O = 8-oxo-dGMP + diphosphate + H(+)</text>
        <dbReference type="Rhea" id="RHEA:31575"/>
        <dbReference type="ChEBI" id="CHEBI:15377"/>
        <dbReference type="ChEBI" id="CHEBI:15378"/>
        <dbReference type="ChEBI" id="CHEBI:33019"/>
        <dbReference type="ChEBI" id="CHEBI:63224"/>
        <dbReference type="ChEBI" id="CHEBI:77896"/>
        <dbReference type="EC" id="3.6.1.55"/>
    </reaction>
</comment>
<evidence type="ECO:0000256" key="2">
    <source>
        <dbReference type="ARBA" id="ARBA00005582"/>
    </source>
</evidence>
<evidence type="ECO:0000256" key="1">
    <source>
        <dbReference type="ARBA" id="ARBA00001946"/>
    </source>
</evidence>
<dbReference type="InterPro" id="IPR015797">
    <property type="entry name" value="NUDIX_hydrolase-like_dom_sf"/>
</dbReference>
<dbReference type="SUPFAM" id="SSF55811">
    <property type="entry name" value="Nudix"/>
    <property type="match status" value="1"/>
</dbReference>
<dbReference type="RefSeq" id="WP_143871174.1">
    <property type="nucleotide sequence ID" value="NZ_CP041660.1"/>
</dbReference>
<keyword evidence="3" id="KW-0515">Mutator protein</keyword>
<evidence type="ECO:0000256" key="4">
    <source>
        <dbReference type="ARBA" id="ARBA00022705"/>
    </source>
</evidence>
<dbReference type="InterPro" id="IPR003561">
    <property type="entry name" value="Mutator_MutT"/>
</dbReference>
<evidence type="ECO:0000256" key="14">
    <source>
        <dbReference type="ARBA" id="ARBA00041592"/>
    </source>
</evidence>
<gene>
    <name evidence="18" type="primary">mutT</name>
    <name evidence="18" type="ORF">ABS311_08390</name>
</gene>
<name>A0ABV1RGV0_9ALTE</name>
<keyword evidence="19" id="KW-1185">Reference proteome</keyword>
<evidence type="ECO:0000256" key="12">
    <source>
        <dbReference type="ARBA" id="ARBA00038905"/>
    </source>
</evidence>
<dbReference type="PANTHER" id="PTHR47707">
    <property type="entry name" value="8-OXO-DGTP DIPHOSPHATASE"/>
    <property type="match status" value="1"/>
</dbReference>
<dbReference type="Gene3D" id="3.90.79.10">
    <property type="entry name" value="Nucleoside Triphosphate Pyrophosphohydrolase"/>
    <property type="match status" value="1"/>
</dbReference>
<keyword evidence="9" id="KW-0234">DNA repair</keyword>
<feature type="domain" description="Nudix hydrolase" evidence="17">
    <location>
        <begin position="1"/>
        <end position="130"/>
    </location>
</feature>
<comment type="catalytic activity">
    <reaction evidence="11">
        <text>8-oxo-GTP + H2O = 8-oxo-GMP + diphosphate + H(+)</text>
        <dbReference type="Rhea" id="RHEA:67616"/>
        <dbReference type="ChEBI" id="CHEBI:15377"/>
        <dbReference type="ChEBI" id="CHEBI:15378"/>
        <dbReference type="ChEBI" id="CHEBI:33019"/>
        <dbReference type="ChEBI" id="CHEBI:143553"/>
        <dbReference type="ChEBI" id="CHEBI:145694"/>
    </reaction>
</comment>
<keyword evidence="5" id="KW-0479">Metal-binding</keyword>
<comment type="cofactor">
    <cofactor evidence="1">
        <name>Mg(2+)</name>
        <dbReference type="ChEBI" id="CHEBI:18420"/>
    </cofactor>
</comment>
<dbReference type="InterPro" id="IPR047127">
    <property type="entry name" value="MutT-like"/>
</dbReference>
<dbReference type="EMBL" id="JBELOE010000152">
    <property type="protein sequence ID" value="MER2491902.1"/>
    <property type="molecule type" value="Genomic_DNA"/>
</dbReference>
<dbReference type="InterPro" id="IPR029119">
    <property type="entry name" value="MutY_C"/>
</dbReference>
<evidence type="ECO:0000313" key="19">
    <source>
        <dbReference type="Proteomes" id="UP001467690"/>
    </source>
</evidence>
<proteinExistence type="inferred from homology"/>
<dbReference type="InterPro" id="IPR000086">
    <property type="entry name" value="NUDIX_hydrolase_dom"/>
</dbReference>
<dbReference type="NCBIfam" id="TIGR00586">
    <property type="entry name" value="mutt"/>
    <property type="match status" value="1"/>
</dbReference>
<dbReference type="PRINTS" id="PR00502">
    <property type="entry name" value="NUDIXFAMILY"/>
</dbReference>
<dbReference type="Proteomes" id="UP001467690">
    <property type="component" value="Unassembled WGS sequence"/>
</dbReference>
<evidence type="ECO:0000256" key="3">
    <source>
        <dbReference type="ARBA" id="ARBA00022457"/>
    </source>
</evidence>
<evidence type="ECO:0000256" key="5">
    <source>
        <dbReference type="ARBA" id="ARBA00022723"/>
    </source>
</evidence>
<keyword evidence="8" id="KW-0460">Magnesium</keyword>
<dbReference type="InterPro" id="IPR020084">
    <property type="entry name" value="NUDIX_hydrolase_CS"/>
</dbReference>
<dbReference type="EC" id="3.6.1.55" evidence="12"/>
<organism evidence="18 19">
    <name type="scientific">Catenovulum sediminis</name>
    <dbReference type="NCBI Taxonomy" id="1740262"/>
    <lineage>
        <taxon>Bacteria</taxon>
        <taxon>Pseudomonadati</taxon>
        <taxon>Pseudomonadota</taxon>
        <taxon>Gammaproteobacteria</taxon>
        <taxon>Alteromonadales</taxon>
        <taxon>Alteromonadaceae</taxon>
        <taxon>Catenovulum</taxon>
    </lineage>
</organism>
<dbReference type="GO" id="GO:0035539">
    <property type="term" value="F:8-oxo-7,8-dihydrodeoxyguanosine triphosphate pyrophosphatase activity"/>
    <property type="evidence" value="ECO:0007669"/>
    <property type="project" value="UniProtKB-EC"/>
</dbReference>
<evidence type="ECO:0000313" key="18">
    <source>
        <dbReference type="EMBL" id="MER2491902.1"/>
    </source>
</evidence>
<evidence type="ECO:0000256" key="9">
    <source>
        <dbReference type="ARBA" id="ARBA00023204"/>
    </source>
</evidence>
<evidence type="ECO:0000256" key="15">
    <source>
        <dbReference type="ARBA" id="ARBA00041979"/>
    </source>
</evidence>
<reference evidence="18 19" key="1">
    <citation type="submission" date="2024-06" db="EMBL/GenBank/DDBJ databases">
        <authorList>
            <person name="Chen R.Y."/>
        </authorList>
    </citation>
    <scope>NUCLEOTIDE SEQUENCE [LARGE SCALE GENOMIC DNA]</scope>
    <source>
        <strain evidence="18 19">D2</strain>
    </source>
</reference>
<comment type="caution">
    <text evidence="18">The sequence shown here is derived from an EMBL/GenBank/DDBJ whole genome shotgun (WGS) entry which is preliminary data.</text>
</comment>
<keyword evidence="6" id="KW-0227">DNA damage</keyword>
<evidence type="ECO:0000256" key="11">
    <source>
        <dbReference type="ARBA" id="ARBA00036904"/>
    </source>
</evidence>
<dbReference type="PANTHER" id="PTHR47707:SF1">
    <property type="entry name" value="NUDIX HYDROLASE FAMILY PROTEIN"/>
    <property type="match status" value="1"/>
</dbReference>
<keyword evidence="4" id="KW-0235">DNA replication</keyword>
<evidence type="ECO:0000256" key="6">
    <source>
        <dbReference type="ARBA" id="ARBA00022763"/>
    </source>
</evidence>
<evidence type="ECO:0000256" key="7">
    <source>
        <dbReference type="ARBA" id="ARBA00022801"/>
    </source>
</evidence>
<comment type="similarity">
    <text evidence="2">Belongs to the Nudix hydrolase family.</text>
</comment>
<evidence type="ECO:0000256" key="10">
    <source>
        <dbReference type="ARBA" id="ARBA00035861"/>
    </source>
</evidence>
<sequence>MTQSVHVAVAVVVKNDTVLIAKRSDNQHQGGKWEFPGGKVENGESVETALQRELSEECGIELLSFKPLIKVEHDYGDKKVILDTFLVEHHSGLARGLEGQQIQWVSKSKLKDYTFPKANQVILETLLAIK</sequence>